<proteinExistence type="predicted"/>
<dbReference type="Proteomes" id="UP000779809">
    <property type="component" value="Unassembled WGS sequence"/>
</dbReference>
<sequence>MKVRRVLGPLALVLAVSAGMLLAADKTKTAKQTEQSPPSAAAPAAMDDSKRALHALNRLTFGPRPGDVQRVQAMGVDKWIELQLHPEKLDDGALQARLSSYRTLAMDSRELLQNFPPPFVLKAVEAGRMPMPSDSNQRAVYESQMAAYRARKENKAAKGNDGAANNDDAKPAPQDPNAAGSTMTDEQRAERREARRYARTQAEEITALPPDKRIAELLKLTPEQRTMLARGLPQEDRERLLAGMTPQQRETVLAMANPRIVVAGEMQSAKILRAAYSERQLEEVMTDFWFNHFNVYDKKGPDAYMIGQYERDAIRPHVLGKFEDLLLATARSPAMLFYLDNWQSVGPDSAFAKNGGGYGQQGQGQNRRFRRGGFGQQQPRMQRNDPNQQGAQQIKQRRSGLNENYAREVMELHTLGVDGGYTQQDVTELAKVLTGWTMRQPRLGGGYEFNARMHEPGSKIVLGHQFSGGGESEAEAALKMLAHQPATAKFVSRKLAMRFVADEPPAALVDRMAQTFLKKDGDIREVLRTMFHSPEFWSRDAYRAKVKTPFEFVVSSLRATGAEIQNPFVIAQALNKMGMPLYGMQPPTGYSMKADAWVNSAALLNRMNFALGLGTGRLPGVNMDSARALGAPARDPQATLAMLEQKLLDGDVSKQTHQTLQKQLADPKVAETAMGADVTPEASAAMNTNRNPGVIAGLILGSPEFQRR</sequence>
<keyword evidence="2" id="KW-0732">Signal</keyword>
<protein>
    <submittedName>
        <fullName evidence="3">DUF1800 domain-containing protein</fullName>
    </submittedName>
</protein>
<evidence type="ECO:0000313" key="4">
    <source>
        <dbReference type="Proteomes" id="UP000779809"/>
    </source>
</evidence>
<evidence type="ECO:0000256" key="1">
    <source>
        <dbReference type="SAM" id="MobiDB-lite"/>
    </source>
</evidence>
<feature type="signal peptide" evidence="2">
    <location>
        <begin position="1"/>
        <end position="23"/>
    </location>
</feature>
<comment type="caution">
    <text evidence="3">The sequence shown here is derived from an EMBL/GenBank/DDBJ whole genome shotgun (WGS) entry which is preliminary data.</text>
</comment>
<dbReference type="Pfam" id="PF08811">
    <property type="entry name" value="DUF1800"/>
    <property type="match status" value="1"/>
</dbReference>
<reference evidence="3" key="1">
    <citation type="submission" date="2020-07" db="EMBL/GenBank/DDBJ databases">
        <title>Huge and variable diversity of episymbiotic CPR bacteria and DPANN archaea in groundwater ecosystems.</title>
        <authorList>
            <person name="He C.Y."/>
            <person name="Keren R."/>
            <person name="Whittaker M."/>
            <person name="Farag I.F."/>
            <person name="Doudna J."/>
            <person name="Cate J.H.D."/>
            <person name="Banfield J.F."/>
        </authorList>
    </citation>
    <scope>NUCLEOTIDE SEQUENCE</scope>
    <source>
        <strain evidence="3">NC_groundwater_580_Pr5_B-0.1um_64_19</strain>
    </source>
</reference>
<feature type="chain" id="PRO_5037713460" evidence="2">
    <location>
        <begin position="24"/>
        <end position="708"/>
    </location>
</feature>
<feature type="compositionally biased region" description="Basic and acidic residues" evidence="1">
    <location>
        <begin position="185"/>
        <end position="196"/>
    </location>
</feature>
<feature type="compositionally biased region" description="Polar residues" evidence="1">
    <location>
        <begin position="384"/>
        <end position="398"/>
    </location>
</feature>
<evidence type="ECO:0000313" key="3">
    <source>
        <dbReference type="EMBL" id="MBI2678648.1"/>
    </source>
</evidence>
<feature type="region of interest" description="Disordered" evidence="1">
    <location>
        <begin position="152"/>
        <end position="204"/>
    </location>
</feature>
<organism evidence="3 4">
    <name type="scientific">Candidatus Korobacter versatilis</name>
    <dbReference type="NCBI Taxonomy" id="658062"/>
    <lineage>
        <taxon>Bacteria</taxon>
        <taxon>Pseudomonadati</taxon>
        <taxon>Acidobacteriota</taxon>
        <taxon>Terriglobia</taxon>
        <taxon>Terriglobales</taxon>
        <taxon>Candidatus Korobacteraceae</taxon>
        <taxon>Candidatus Korobacter</taxon>
    </lineage>
</organism>
<dbReference type="AlphaFoldDB" id="A0A932A9J9"/>
<accession>A0A932A9J9</accession>
<name>A0A932A9J9_9BACT</name>
<dbReference type="InterPro" id="IPR014917">
    <property type="entry name" value="DUF1800"/>
</dbReference>
<dbReference type="EMBL" id="JACPNR010000009">
    <property type="protein sequence ID" value="MBI2678648.1"/>
    <property type="molecule type" value="Genomic_DNA"/>
</dbReference>
<evidence type="ECO:0000256" key="2">
    <source>
        <dbReference type="SAM" id="SignalP"/>
    </source>
</evidence>
<feature type="compositionally biased region" description="Low complexity" evidence="1">
    <location>
        <begin position="159"/>
        <end position="179"/>
    </location>
</feature>
<gene>
    <name evidence="3" type="ORF">HYX28_07680</name>
</gene>
<feature type="region of interest" description="Disordered" evidence="1">
    <location>
        <begin position="353"/>
        <end position="398"/>
    </location>
</feature>